<dbReference type="Proteomes" id="UP000290407">
    <property type="component" value="Unassembled WGS sequence"/>
</dbReference>
<keyword evidence="2" id="KW-1185">Reference proteome</keyword>
<name>A0A4Q2UMH3_9BACT</name>
<evidence type="ECO:0000313" key="1">
    <source>
        <dbReference type="EMBL" id="RYC68941.1"/>
    </source>
</evidence>
<sequence length="112" mass="12191">MASHALDQRLFEQTANGLGSVDAASPTDGVKLIDGWLKVIDGNPSAEIIEGRLRELRGQLQLAQPDTDRIKDLLMIIADHTSQVAQGRNIQEQTAGKLEDVATSLRLFADQL</sequence>
<gene>
    <name evidence="1" type="ORF">EQG79_16180</name>
</gene>
<proteinExistence type="predicted"/>
<accession>A0A4Q2UMH3</accession>
<dbReference type="RefSeq" id="WP_129602583.1">
    <property type="nucleotide sequence ID" value="NZ_SBLB01000004.1"/>
</dbReference>
<evidence type="ECO:0000313" key="2">
    <source>
        <dbReference type="Proteomes" id="UP000290407"/>
    </source>
</evidence>
<dbReference type="AlphaFoldDB" id="A0A4Q2UMH3"/>
<dbReference type="EMBL" id="SBLB01000004">
    <property type="protein sequence ID" value="RYC68941.1"/>
    <property type="molecule type" value="Genomic_DNA"/>
</dbReference>
<comment type="caution">
    <text evidence="1">The sequence shown here is derived from an EMBL/GenBank/DDBJ whole genome shotgun (WGS) entry which is preliminary data.</text>
</comment>
<reference evidence="1 2" key="1">
    <citation type="submission" date="2019-01" db="EMBL/GenBank/DDBJ databases">
        <title>Spirosoma flava sp. nov., a propanil-degrading bacterium isolated from herbicide-contaminated soil.</title>
        <authorList>
            <person name="Zhang L."/>
            <person name="Jiang J.-D."/>
        </authorList>
    </citation>
    <scope>NUCLEOTIDE SEQUENCE [LARGE SCALE GENOMIC DNA]</scope>
    <source>
        <strain evidence="1 2">TY50</strain>
    </source>
</reference>
<protein>
    <submittedName>
        <fullName evidence="1">Uncharacterized protein</fullName>
    </submittedName>
</protein>
<organism evidence="1 2">
    <name type="scientific">Spirosoma sordidisoli</name>
    <dbReference type="NCBI Taxonomy" id="2502893"/>
    <lineage>
        <taxon>Bacteria</taxon>
        <taxon>Pseudomonadati</taxon>
        <taxon>Bacteroidota</taxon>
        <taxon>Cytophagia</taxon>
        <taxon>Cytophagales</taxon>
        <taxon>Cytophagaceae</taxon>
        <taxon>Spirosoma</taxon>
    </lineage>
</organism>